<organism evidence="1 2">
    <name type="scientific">Karstenula rhodostoma CBS 690.94</name>
    <dbReference type="NCBI Taxonomy" id="1392251"/>
    <lineage>
        <taxon>Eukaryota</taxon>
        <taxon>Fungi</taxon>
        <taxon>Dikarya</taxon>
        <taxon>Ascomycota</taxon>
        <taxon>Pezizomycotina</taxon>
        <taxon>Dothideomycetes</taxon>
        <taxon>Pleosporomycetidae</taxon>
        <taxon>Pleosporales</taxon>
        <taxon>Massarineae</taxon>
        <taxon>Didymosphaeriaceae</taxon>
        <taxon>Karstenula</taxon>
    </lineage>
</organism>
<evidence type="ECO:0000313" key="1">
    <source>
        <dbReference type="EMBL" id="KAF2443109.1"/>
    </source>
</evidence>
<reference evidence="1" key="1">
    <citation type="journal article" date="2020" name="Stud. Mycol.">
        <title>101 Dothideomycetes genomes: a test case for predicting lifestyles and emergence of pathogens.</title>
        <authorList>
            <person name="Haridas S."/>
            <person name="Albert R."/>
            <person name="Binder M."/>
            <person name="Bloem J."/>
            <person name="Labutti K."/>
            <person name="Salamov A."/>
            <person name="Andreopoulos B."/>
            <person name="Baker S."/>
            <person name="Barry K."/>
            <person name="Bills G."/>
            <person name="Bluhm B."/>
            <person name="Cannon C."/>
            <person name="Castanera R."/>
            <person name="Culley D."/>
            <person name="Daum C."/>
            <person name="Ezra D."/>
            <person name="Gonzalez J."/>
            <person name="Henrissat B."/>
            <person name="Kuo A."/>
            <person name="Liang C."/>
            <person name="Lipzen A."/>
            <person name="Lutzoni F."/>
            <person name="Magnuson J."/>
            <person name="Mondo S."/>
            <person name="Nolan M."/>
            <person name="Ohm R."/>
            <person name="Pangilinan J."/>
            <person name="Park H.-J."/>
            <person name="Ramirez L."/>
            <person name="Alfaro M."/>
            <person name="Sun H."/>
            <person name="Tritt A."/>
            <person name="Yoshinaga Y."/>
            <person name="Zwiers L.-H."/>
            <person name="Turgeon B."/>
            <person name="Goodwin S."/>
            <person name="Spatafora J."/>
            <person name="Crous P."/>
            <person name="Grigoriev I."/>
        </authorList>
    </citation>
    <scope>NUCLEOTIDE SEQUENCE</scope>
    <source>
        <strain evidence="1">CBS 690.94</strain>
    </source>
</reference>
<accession>A0A9P4PDM9</accession>
<sequence length="339" mass="36914">MRSALLFGTGGFSPSLPDGFPNPSPDQISKIQDRARGTLPNTPLPSGLSKEGITNFKLIAFNELFEVAFFYELVHNITNNVKGYQFGESKDQVLEDLNVILAVEELHALGANAILQTNHVDPIKSCKYNFPVSDFESAIGLAATFTDVVLGTLQDVNDIFAQNTESGPVRLISSVIGNEGQQEGLFRIIQKKTTPAQPFLTTGTRDFAFTAIQSFVVPGSCPNIEDIPLTTFKPLKVLTQNIQPKDQELEFSIDISDVDIDVNSLSLVLINAQNAPIVKTLENIETKNGVVTFRAEFPFEKFLLHGLTIAAVTHSAESFANADDVAKQTVFAPGLIEVN</sequence>
<proteinExistence type="predicted"/>
<gene>
    <name evidence="1" type="ORF">P171DRAFT_496436</name>
</gene>
<dbReference type="AlphaFoldDB" id="A0A9P4PDM9"/>
<dbReference type="EMBL" id="MU001503">
    <property type="protein sequence ID" value="KAF2443109.1"/>
    <property type="molecule type" value="Genomic_DNA"/>
</dbReference>
<comment type="caution">
    <text evidence="1">The sequence shown here is derived from an EMBL/GenBank/DDBJ whole genome shotgun (WGS) entry which is preliminary data.</text>
</comment>
<dbReference type="Proteomes" id="UP000799764">
    <property type="component" value="Unassembled WGS sequence"/>
</dbReference>
<evidence type="ECO:0000313" key="2">
    <source>
        <dbReference type="Proteomes" id="UP000799764"/>
    </source>
</evidence>
<keyword evidence="2" id="KW-1185">Reference proteome</keyword>
<protein>
    <submittedName>
        <fullName evidence="1">Late sexual development protein</fullName>
    </submittedName>
</protein>
<dbReference type="OrthoDB" id="5293813at2759"/>
<name>A0A9P4PDM9_9PLEO</name>